<dbReference type="InterPro" id="IPR026564">
    <property type="entry name" value="Transcrip_reg_TACO1-like_dom3"/>
</dbReference>
<accession>A0A5A7RFZ1</accession>
<dbReference type="SUPFAM" id="SSF75625">
    <property type="entry name" value="YebC-like"/>
    <property type="match status" value="1"/>
</dbReference>
<evidence type="ECO:0000313" key="3">
    <source>
        <dbReference type="Proteomes" id="UP000325081"/>
    </source>
</evidence>
<dbReference type="InterPro" id="IPR029072">
    <property type="entry name" value="YebC-like"/>
</dbReference>
<evidence type="ECO:0000313" key="2">
    <source>
        <dbReference type="EMBL" id="GER56102.1"/>
    </source>
</evidence>
<dbReference type="PANTHER" id="PTHR12532">
    <property type="entry name" value="TRANSLATIONAL ACTIVATOR OF CYTOCHROME C OXIDASE 1"/>
    <property type="match status" value="1"/>
</dbReference>
<protein>
    <submittedName>
        <fullName evidence="2">YebC-related</fullName>
    </submittedName>
</protein>
<dbReference type="GO" id="GO:0009507">
    <property type="term" value="C:chloroplast"/>
    <property type="evidence" value="ECO:0007669"/>
    <property type="project" value="TreeGrafter"/>
</dbReference>
<proteinExistence type="predicted"/>
<dbReference type="OrthoDB" id="2017544at2759"/>
<reference evidence="3" key="1">
    <citation type="journal article" date="2019" name="Curr. Biol.">
        <title>Genome Sequence of Striga asiatica Provides Insight into the Evolution of Plant Parasitism.</title>
        <authorList>
            <person name="Yoshida S."/>
            <person name="Kim S."/>
            <person name="Wafula E.K."/>
            <person name="Tanskanen J."/>
            <person name="Kim Y.M."/>
            <person name="Honaas L."/>
            <person name="Yang Z."/>
            <person name="Spallek T."/>
            <person name="Conn C.E."/>
            <person name="Ichihashi Y."/>
            <person name="Cheong K."/>
            <person name="Cui S."/>
            <person name="Der J.P."/>
            <person name="Gundlach H."/>
            <person name="Jiao Y."/>
            <person name="Hori C."/>
            <person name="Ishida J.K."/>
            <person name="Kasahara H."/>
            <person name="Kiba T."/>
            <person name="Kim M.S."/>
            <person name="Koo N."/>
            <person name="Laohavisit A."/>
            <person name="Lee Y.H."/>
            <person name="Lumba S."/>
            <person name="McCourt P."/>
            <person name="Mortimer J.C."/>
            <person name="Mutuku J.M."/>
            <person name="Nomura T."/>
            <person name="Sasaki-Sekimoto Y."/>
            <person name="Seto Y."/>
            <person name="Wang Y."/>
            <person name="Wakatake T."/>
            <person name="Sakakibara H."/>
            <person name="Demura T."/>
            <person name="Yamaguchi S."/>
            <person name="Yoneyama K."/>
            <person name="Manabe R.I."/>
            <person name="Nelson D.C."/>
            <person name="Schulman A.H."/>
            <person name="Timko M.P."/>
            <person name="dePamphilis C.W."/>
            <person name="Choi D."/>
            <person name="Shirasu K."/>
        </authorList>
    </citation>
    <scope>NUCLEOTIDE SEQUENCE [LARGE SCALE GENOMIC DNA]</scope>
    <source>
        <strain evidence="3">cv. UVA1</strain>
    </source>
</reference>
<comment type="caution">
    <text evidence="2">The sequence shown here is derived from an EMBL/GenBank/DDBJ whole genome shotgun (WGS) entry which is preliminary data.</text>
</comment>
<dbReference type="AlphaFoldDB" id="A0A5A7RFZ1"/>
<dbReference type="EMBL" id="BKCP01012514">
    <property type="protein sequence ID" value="GER56102.1"/>
    <property type="molecule type" value="Genomic_DNA"/>
</dbReference>
<gene>
    <name evidence="2" type="ORF">STAS_33815</name>
</gene>
<organism evidence="2 3">
    <name type="scientific">Striga asiatica</name>
    <name type="common">Asiatic witchweed</name>
    <name type="synonym">Buchnera asiatica</name>
    <dbReference type="NCBI Taxonomy" id="4170"/>
    <lineage>
        <taxon>Eukaryota</taxon>
        <taxon>Viridiplantae</taxon>
        <taxon>Streptophyta</taxon>
        <taxon>Embryophyta</taxon>
        <taxon>Tracheophyta</taxon>
        <taxon>Spermatophyta</taxon>
        <taxon>Magnoliopsida</taxon>
        <taxon>eudicotyledons</taxon>
        <taxon>Gunneridae</taxon>
        <taxon>Pentapetalae</taxon>
        <taxon>asterids</taxon>
        <taxon>lamiids</taxon>
        <taxon>Lamiales</taxon>
        <taxon>Orobanchaceae</taxon>
        <taxon>Buchnereae</taxon>
        <taxon>Striga</taxon>
    </lineage>
</organism>
<evidence type="ECO:0000259" key="1">
    <source>
        <dbReference type="Pfam" id="PF01709"/>
    </source>
</evidence>
<dbReference type="PANTHER" id="PTHR12532:SF0">
    <property type="entry name" value="TRANSLATIONAL ACTIVATOR OF CYTOCHROME C OXIDASE 1"/>
    <property type="match status" value="1"/>
</dbReference>
<keyword evidence="3" id="KW-1185">Reference proteome</keyword>
<dbReference type="Proteomes" id="UP000325081">
    <property type="component" value="Unassembled WGS sequence"/>
</dbReference>
<sequence length="207" mass="23433">MNRRELGKHDHSAIFFWNSGSIMFKFRRARVVNINAKNVDKDKLLAIALDSGADDVIDPLIDEDGMEEDLERHYKVVSSLENYTDVLSKLREEGITFETDNGFELLSLSPIEVDDEAMDLNKELMAKLLELDDVDAVYTDQNYIVIVLSYKYLFAEGKSPMPLSKVARALRPGRQLSACDARNTAQATGNGQVPRLAHKNFTRNHKL</sequence>
<dbReference type="Pfam" id="PF01709">
    <property type="entry name" value="Transcrip_reg"/>
    <property type="match status" value="1"/>
</dbReference>
<name>A0A5A7RFZ1_STRAF</name>
<dbReference type="InterPro" id="IPR048300">
    <property type="entry name" value="TACO1_YebC-like_2nd/3rd_dom"/>
</dbReference>
<feature type="domain" description="TACO1/YebC-like second and third" evidence="1">
    <location>
        <begin position="18"/>
        <end position="140"/>
    </location>
</feature>
<dbReference type="InterPro" id="IPR002876">
    <property type="entry name" value="Transcrip_reg_TACO1-like"/>
</dbReference>
<dbReference type="Gene3D" id="3.30.70.980">
    <property type="match status" value="2"/>
</dbReference>